<reference evidence="5" key="1">
    <citation type="submission" date="2020-01" db="EMBL/GenBank/DDBJ databases">
        <title>The Celery Genome Sequence Reveals Sequential Paleo-tetraploidization, Resistance Gene Elimination, Karyotype Evolution, and Functional Innovation in Apiales.</title>
        <authorList>
            <person name="Song X."/>
        </authorList>
    </citation>
    <scope>NUCLEOTIDE SEQUENCE</scope>
    <source>
        <tissue evidence="5">Leaf</tissue>
    </source>
</reference>
<dbReference type="Gene3D" id="2.120.10.80">
    <property type="entry name" value="Kelch-type beta propeller"/>
    <property type="match status" value="1"/>
</dbReference>
<evidence type="ECO:0000256" key="1">
    <source>
        <dbReference type="ARBA" id="ARBA00022441"/>
    </source>
</evidence>
<dbReference type="EMBL" id="WRXP01001500">
    <property type="protein sequence ID" value="KAF1002289.1"/>
    <property type="molecule type" value="Genomic_DNA"/>
</dbReference>
<feature type="domain" description="F-box" evidence="3">
    <location>
        <begin position="25"/>
        <end position="58"/>
    </location>
</feature>
<proteinExistence type="predicted"/>
<dbReference type="InterPro" id="IPR001810">
    <property type="entry name" value="F-box_dom"/>
</dbReference>
<dbReference type="InterPro" id="IPR015915">
    <property type="entry name" value="Kelch-typ_b-propeller"/>
</dbReference>
<evidence type="ECO:0000313" key="6">
    <source>
        <dbReference type="Proteomes" id="UP000593563"/>
    </source>
</evidence>
<dbReference type="InterPro" id="IPR036047">
    <property type="entry name" value="F-box-like_dom_sf"/>
</dbReference>
<feature type="domain" description="FKB95-like N-terminal Kelch" evidence="4">
    <location>
        <begin position="108"/>
        <end position="363"/>
    </location>
</feature>
<dbReference type="SUPFAM" id="SSF117281">
    <property type="entry name" value="Kelch motif"/>
    <property type="match status" value="1"/>
</dbReference>
<organism evidence="5 6">
    <name type="scientific">Apium graveolens</name>
    <name type="common">Celery</name>
    <dbReference type="NCBI Taxonomy" id="4045"/>
    <lineage>
        <taxon>Eukaryota</taxon>
        <taxon>Viridiplantae</taxon>
        <taxon>Streptophyta</taxon>
        <taxon>Embryophyta</taxon>
        <taxon>Tracheophyta</taxon>
        <taxon>Spermatophyta</taxon>
        <taxon>Magnoliopsida</taxon>
        <taxon>eudicotyledons</taxon>
        <taxon>Gunneridae</taxon>
        <taxon>Pentapetalae</taxon>
        <taxon>asterids</taxon>
        <taxon>campanulids</taxon>
        <taxon>Apiales</taxon>
        <taxon>Apiaceae</taxon>
        <taxon>Apioideae</taxon>
        <taxon>apioid superclade</taxon>
        <taxon>Apieae</taxon>
        <taxon>Apium</taxon>
    </lineage>
</organism>
<evidence type="ECO:0000259" key="3">
    <source>
        <dbReference type="Pfam" id="PF00646"/>
    </source>
</evidence>
<keyword evidence="1" id="KW-0880">Kelch repeat</keyword>
<gene>
    <name evidence="5" type="ORF">AG4045_024045</name>
</gene>
<dbReference type="Pfam" id="PF00646">
    <property type="entry name" value="F-box"/>
    <property type="match status" value="1"/>
</dbReference>
<keyword evidence="6" id="KW-1185">Reference proteome</keyword>
<sequence>MSKRVAIMPAATTSVSDPPVQRLIADLPDEMSRLIIGYIPKEEHDVVALVSKKWNSALSPLEWSSTRSELCLEKESLYIRFKVNSTYLWRIFNQSQNPQLRLNPDNFSCSSFPNDPINLQTSGSTFAVLGTKIYAFGGTSNDIPINNVWTYDCSTDALECGPEMLLGRESAVAEVVNKVIYVMGGRLSEELDENLNQVVDGITHVMGWMEKFDYDIGVWQKVSTPINISKMRVSTSCVVDGRIYARTVNNWIVFNPTTEEWSVIESKKSKLRWRGRPAVLAGVIYFQRFTGDIIGYDVGKNVWKELKVRLPKFLDGVTVGTLDGNLCVLWEKQHKTEKGVKVDIKCVEIEVSEAGDGELNGLVLRERVIMQLPSKSSAVHCLSVYL</sequence>
<accession>A0A6L5B9A6</accession>
<name>A0A6L5B9A6_APIGR</name>
<evidence type="ECO:0000259" key="4">
    <source>
        <dbReference type="Pfam" id="PF25210"/>
    </source>
</evidence>
<dbReference type="PANTHER" id="PTHR46344:SF19">
    <property type="entry name" value="F-BOX DOMAIN-CONTAINING PROTEIN"/>
    <property type="match status" value="1"/>
</dbReference>
<dbReference type="PANTHER" id="PTHR46344">
    <property type="entry name" value="OS02G0202900 PROTEIN"/>
    <property type="match status" value="1"/>
</dbReference>
<dbReference type="Proteomes" id="UP000593563">
    <property type="component" value="Unassembled WGS sequence"/>
</dbReference>
<dbReference type="Pfam" id="PF25210">
    <property type="entry name" value="Kelch_FKB95"/>
    <property type="match status" value="1"/>
</dbReference>
<dbReference type="SUPFAM" id="SSF81383">
    <property type="entry name" value="F-box domain"/>
    <property type="match status" value="1"/>
</dbReference>
<evidence type="ECO:0000313" key="5">
    <source>
        <dbReference type="EMBL" id="KAF1002289.1"/>
    </source>
</evidence>
<evidence type="ECO:0000256" key="2">
    <source>
        <dbReference type="ARBA" id="ARBA00022737"/>
    </source>
</evidence>
<keyword evidence="2" id="KW-0677">Repeat</keyword>
<evidence type="ECO:0008006" key="7">
    <source>
        <dbReference type="Google" id="ProtNLM"/>
    </source>
</evidence>
<dbReference type="InterPro" id="IPR057499">
    <property type="entry name" value="Kelch_FKB95"/>
</dbReference>
<protein>
    <recommendedName>
        <fullName evidence="7">F-box domain-containing protein</fullName>
    </recommendedName>
</protein>
<dbReference type="AlphaFoldDB" id="A0A6L5B9A6"/>
<comment type="caution">
    <text evidence="5">The sequence shown here is derived from an EMBL/GenBank/DDBJ whole genome shotgun (WGS) entry which is preliminary data.</text>
</comment>